<sequence length="189" mass="20847">MLASPFRQPARVCLRCLRTSRAFLRFSSTDGASSSPILSRLREDMKAAMRSKDQPTLAVVRSLLADITNLSKTASPIANDTHLRSLLLKKTSQAQAAAQEFRDAKREDLATKEDTSVQIMQRYVGEIEEVGGLVKDEEVKEVVQKTLAEWSEGKKDFGSVMKKVLGVFEGKMVEKSDVAKAVKDALASK</sequence>
<dbReference type="GO" id="GO:0005739">
    <property type="term" value="C:mitochondrion"/>
    <property type="evidence" value="ECO:0007669"/>
    <property type="project" value="UniProtKB-SubCell"/>
</dbReference>
<dbReference type="GO" id="GO:0016884">
    <property type="term" value="F:carbon-nitrogen ligase activity, with glutamine as amido-N-donor"/>
    <property type="evidence" value="ECO:0007669"/>
    <property type="project" value="UniProtKB-UniRule"/>
</dbReference>
<reference evidence="2" key="1">
    <citation type="journal article" date="2020" name="Stud. Mycol.">
        <title>101 Dothideomycetes genomes: a test case for predicting lifestyles and emergence of pathogens.</title>
        <authorList>
            <person name="Haridas S."/>
            <person name="Albert R."/>
            <person name="Binder M."/>
            <person name="Bloem J."/>
            <person name="Labutti K."/>
            <person name="Salamov A."/>
            <person name="Andreopoulos B."/>
            <person name="Baker S."/>
            <person name="Barry K."/>
            <person name="Bills G."/>
            <person name="Bluhm B."/>
            <person name="Cannon C."/>
            <person name="Castanera R."/>
            <person name="Culley D."/>
            <person name="Daum C."/>
            <person name="Ezra D."/>
            <person name="Gonzalez J."/>
            <person name="Henrissat B."/>
            <person name="Kuo A."/>
            <person name="Liang C."/>
            <person name="Lipzen A."/>
            <person name="Lutzoni F."/>
            <person name="Magnuson J."/>
            <person name="Mondo S."/>
            <person name="Nolan M."/>
            <person name="Ohm R."/>
            <person name="Pangilinan J."/>
            <person name="Park H.-J."/>
            <person name="Ramirez L."/>
            <person name="Alfaro M."/>
            <person name="Sun H."/>
            <person name="Tritt A."/>
            <person name="Yoshinaga Y."/>
            <person name="Zwiers L.-H."/>
            <person name="Turgeon B."/>
            <person name="Goodwin S."/>
            <person name="Spatafora J."/>
            <person name="Crous P."/>
            <person name="Grigoriev I."/>
        </authorList>
    </citation>
    <scope>NUCLEOTIDE SEQUENCE</scope>
    <source>
        <strain evidence="2">CBS 121167</strain>
    </source>
</reference>
<dbReference type="Gene3D" id="1.10.1510.10">
    <property type="entry name" value="Uncharacterised protein YqeY/AIM41 PF09424, N-terminal domain"/>
    <property type="match status" value="1"/>
</dbReference>
<keyword evidence="1" id="KW-0496">Mitochondrion</keyword>
<protein>
    <recommendedName>
        <fullName evidence="1">Altered inheritance of mitochondria protein 41</fullName>
    </recommendedName>
</protein>
<dbReference type="InterPro" id="IPR003789">
    <property type="entry name" value="Asn/Gln_tRNA_amidoTrase-B-like"/>
</dbReference>
<evidence type="ECO:0000313" key="2">
    <source>
        <dbReference type="EMBL" id="KAF2141416.1"/>
    </source>
</evidence>
<accession>A0A6A6BBJ1</accession>
<dbReference type="OrthoDB" id="538640at2759"/>
<dbReference type="AlphaFoldDB" id="A0A6A6BBJ1"/>
<dbReference type="SUPFAM" id="SSF89095">
    <property type="entry name" value="GatB/YqeY motif"/>
    <property type="match status" value="1"/>
</dbReference>
<dbReference type="PANTHER" id="PTHR28055">
    <property type="entry name" value="ALTERED INHERITANCE OF MITOCHONDRIA PROTEIN 41, MITOCHONDRIAL"/>
    <property type="match status" value="1"/>
</dbReference>
<dbReference type="Pfam" id="PF09424">
    <property type="entry name" value="YqeY"/>
    <property type="match status" value="1"/>
</dbReference>
<evidence type="ECO:0000313" key="3">
    <source>
        <dbReference type="Proteomes" id="UP000799438"/>
    </source>
</evidence>
<dbReference type="PANTHER" id="PTHR28055:SF1">
    <property type="entry name" value="ALTERED INHERITANCE OF MITOCHONDRIA PROTEIN 41, MITOCHONDRIAL"/>
    <property type="match status" value="1"/>
</dbReference>
<gene>
    <name evidence="1" type="primary">AIM41</name>
    <name evidence="2" type="ORF">K452DRAFT_327102</name>
</gene>
<dbReference type="Gene3D" id="1.10.10.410">
    <property type="match status" value="1"/>
</dbReference>
<comment type="similarity">
    <text evidence="1">Belongs to the AIM41 family.</text>
</comment>
<dbReference type="InterPro" id="IPR042184">
    <property type="entry name" value="YqeY/Aim41_N"/>
</dbReference>
<dbReference type="InterPro" id="IPR023168">
    <property type="entry name" value="GatB_Yqey_C_2"/>
</dbReference>
<keyword evidence="3" id="KW-1185">Reference proteome</keyword>
<proteinExistence type="inferred from homology"/>
<dbReference type="InterPro" id="IPR019004">
    <property type="entry name" value="YqeY/Aim41"/>
</dbReference>
<organism evidence="2 3">
    <name type="scientific">Aplosporella prunicola CBS 121167</name>
    <dbReference type="NCBI Taxonomy" id="1176127"/>
    <lineage>
        <taxon>Eukaryota</taxon>
        <taxon>Fungi</taxon>
        <taxon>Dikarya</taxon>
        <taxon>Ascomycota</taxon>
        <taxon>Pezizomycotina</taxon>
        <taxon>Dothideomycetes</taxon>
        <taxon>Dothideomycetes incertae sedis</taxon>
        <taxon>Botryosphaeriales</taxon>
        <taxon>Aplosporellaceae</taxon>
        <taxon>Aplosporella</taxon>
    </lineage>
</organism>
<comment type="subcellular location">
    <subcellularLocation>
        <location evidence="1">Mitochondrion</location>
    </subcellularLocation>
</comment>
<evidence type="ECO:0000256" key="1">
    <source>
        <dbReference type="RuleBase" id="RU365099"/>
    </source>
</evidence>
<name>A0A6A6BBJ1_9PEZI</name>
<dbReference type="EMBL" id="ML995487">
    <property type="protein sequence ID" value="KAF2141416.1"/>
    <property type="molecule type" value="Genomic_DNA"/>
</dbReference>
<dbReference type="Proteomes" id="UP000799438">
    <property type="component" value="Unassembled WGS sequence"/>
</dbReference>